<dbReference type="EMBL" id="PQLX01000002">
    <property type="protein sequence ID" value="POU66704.1"/>
    <property type="molecule type" value="Genomic_DNA"/>
</dbReference>
<evidence type="ECO:0000313" key="1">
    <source>
        <dbReference type="EMBL" id="POU66704.1"/>
    </source>
</evidence>
<gene>
    <name evidence="1" type="ORF">C3430_07900</name>
</gene>
<sequence length="71" mass="8532">MRLLILLHSRYRKVLIIRVAKNSLSTVVCEVFLNATFQFLFFAACLWQQQLIPKRFRVALRRQVCNPLKRR</sequence>
<dbReference type="AlphaFoldDB" id="A0A2S4RZU6"/>
<reference evidence="1 2" key="1">
    <citation type="submission" date="2018-01" db="EMBL/GenBank/DDBJ databases">
        <title>Complete genome sequences of 14 Citrobacter spp. isolated from plant in Canada.</title>
        <authorList>
            <person name="Bhandare S.G."/>
            <person name="Colavecchio A."/>
            <person name="Jeukens J."/>
            <person name="Emond-Rheault J.-G."/>
            <person name="Freschi L."/>
            <person name="Hamel J."/>
            <person name="Kukavica-Ibrulj I."/>
            <person name="Levesque R."/>
            <person name="Goodridge L."/>
        </authorList>
    </citation>
    <scope>NUCLEOTIDE SEQUENCE [LARGE SCALE GENOMIC DNA]</scope>
    <source>
        <strain evidence="1 2">S1285</strain>
    </source>
</reference>
<organism evidence="1 2">
    <name type="scientific">Citrobacter amalonaticus</name>
    <dbReference type="NCBI Taxonomy" id="35703"/>
    <lineage>
        <taxon>Bacteria</taxon>
        <taxon>Pseudomonadati</taxon>
        <taxon>Pseudomonadota</taxon>
        <taxon>Gammaproteobacteria</taxon>
        <taxon>Enterobacterales</taxon>
        <taxon>Enterobacteriaceae</taxon>
        <taxon>Citrobacter</taxon>
    </lineage>
</organism>
<evidence type="ECO:0000313" key="2">
    <source>
        <dbReference type="Proteomes" id="UP000237003"/>
    </source>
</evidence>
<name>A0A2S4RZU6_CITAM</name>
<proteinExistence type="predicted"/>
<accession>A0A2S4RZU6</accession>
<comment type="caution">
    <text evidence="1">The sequence shown here is derived from an EMBL/GenBank/DDBJ whole genome shotgun (WGS) entry which is preliminary data.</text>
</comment>
<dbReference type="Proteomes" id="UP000237003">
    <property type="component" value="Unassembled WGS sequence"/>
</dbReference>
<protein>
    <submittedName>
        <fullName evidence="1">Uncharacterized protein</fullName>
    </submittedName>
</protein>